<feature type="repeat" description="RCC1" evidence="2">
    <location>
        <begin position="209"/>
        <end position="264"/>
    </location>
</feature>
<dbReference type="Gene3D" id="2.130.10.30">
    <property type="entry name" value="Regulator of chromosome condensation 1/beta-lactamase-inhibitor protein II"/>
    <property type="match status" value="2"/>
</dbReference>
<dbReference type="SUPFAM" id="SSF50985">
    <property type="entry name" value="RCC1/BLIP-II"/>
    <property type="match status" value="1"/>
</dbReference>
<evidence type="ECO:0000256" key="1">
    <source>
        <dbReference type="ARBA" id="ARBA00022737"/>
    </source>
</evidence>
<comment type="caution">
    <text evidence="3">The sequence shown here is derived from an EMBL/GenBank/DDBJ whole genome shotgun (WGS) entry which is preliminary data.</text>
</comment>
<feature type="repeat" description="RCC1" evidence="2">
    <location>
        <begin position="3"/>
        <end position="63"/>
    </location>
</feature>
<dbReference type="PANTHER" id="PTHR45622:SF60">
    <property type="entry name" value="UBIQUITIN-PROTEIN LIGASE E3A"/>
    <property type="match status" value="1"/>
</dbReference>
<name>A0A8H5D0I9_9AGAR</name>
<dbReference type="PROSITE" id="PS00626">
    <property type="entry name" value="RCC1_2"/>
    <property type="match status" value="1"/>
</dbReference>
<gene>
    <name evidence="3" type="ORF">D9758_008051</name>
</gene>
<dbReference type="OrthoDB" id="5370059at2759"/>
<feature type="repeat" description="RCC1" evidence="2">
    <location>
        <begin position="308"/>
        <end position="366"/>
    </location>
</feature>
<evidence type="ECO:0000256" key="2">
    <source>
        <dbReference type="PROSITE-ProRule" id="PRU00235"/>
    </source>
</evidence>
<dbReference type="PANTHER" id="PTHR45622">
    <property type="entry name" value="UBIQUITIN-PROTEIN LIGASE E3A-RELATED"/>
    <property type="match status" value="1"/>
</dbReference>
<dbReference type="EMBL" id="JAACJM010000071">
    <property type="protein sequence ID" value="KAF5351366.1"/>
    <property type="molecule type" value="Genomic_DNA"/>
</dbReference>
<evidence type="ECO:0000313" key="3">
    <source>
        <dbReference type="EMBL" id="KAF5351366.1"/>
    </source>
</evidence>
<dbReference type="Pfam" id="PF00415">
    <property type="entry name" value="RCC1"/>
    <property type="match status" value="2"/>
</dbReference>
<protein>
    <submittedName>
        <fullName evidence="3">Uncharacterized protein</fullName>
    </submittedName>
</protein>
<dbReference type="InterPro" id="IPR009091">
    <property type="entry name" value="RCC1/BLIP-II"/>
</dbReference>
<reference evidence="3 4" key="1">
    <citation type="journal article" date="2020" name="ISME J.">
        <title>Uncovering the hidden diversity of litter-decomposition mechanisms in mushroom-forming fungi.</title>
        <authorList>
            <person name="Floudas D."/>
            <person name="Bentzer J."/>
            <person name="Ahren D."/>
            <person name="Johansson T."/>
            <person name="Persson P."/>
            <person name="Tunlid A."/>
        </authorList>
    </citation>
    <scope>NUCLEOTIDE SEQUENCE [LARGE SCALE GENOMIC DNA]</scope>
    <source>
        <strain evidence="3 4">CBS 291.85</strain>
    </source>
</reference>
<sequence>MVISLFASGSNGHGQLANETIDDSHIFSTCVFRQHSESKATFTPQKILQIASGGNHTLALVEGTDSDGGKKTQLWGCGDASLGQLGPLLDGDVLVFVPIDLQLQQSELADYYPRLICASWQTTYVVVSCPEKSDCLLSMGSDDFGDLGIGKPKRKGRAPVGPFRIKFDRLSVDGISLDDLHVVIDSIAAGQHHVVLQMKVHCRDDSYRQMLTGWGTARHGQLGSLDNSTKTSFISLPRIITTVKAEEIVSFRLGNQHTAFFLRSKQVVCIGSNKRGQANGMEDLGDVTDVGCTWNGTYVVKHVSDQTTAIYATGSHSKGQLGRTLPSNLSNTLPSLAPVEFPFPLSSYRLLKIACGSEHVLALSSIQSGDSSLSVETQSATEVWGWGWNEHGNLGINSTDDVLLPVRIWPPVTSHSEEDFKGKKVVGIWAGCGTSWIAVEED</sequence>
<dbReference type="AlphaFoldDB" id="A0A8H5D0I9"/>
<dbReference type="PRINTS" id="PR00633">
    <property type="entry name" value="RCCNDNSATION"/>
</dbReference>
<proteinExistence type="predicted"/>
<keyword evidence="1" id="KW-0677">Repeat</keyword>
<dbReference type="InterPro" id="IPR000408">
    <property type="entry name" value="Reg_chr_condens"/>
</dbReference>
<dbReference type="PROSITE" id="PS50012">
    <property type="entry name" value="RCC1_3"/>
    <property type="match status" value="3"/>
</dbReference>
<dbReference type="InterPro" id="IPR051709">
    <property type="entry name" value="Ub-ligase/GTPase-reg"/>
</dbReference>
<accession>A0A8H5D0I9</accession>
<dbReference type="GO" id="GO:0061630">
    <property type="term" value="F:ubiquitin protein ligase activity"/>
    <property type="evidence" value="ECO:0007669"/>
    <property type="project" value="TreeGrafter"/>
</dbReference>
<evidence type="ECO:0000313" key="4">
    <source>
        <dbReference type="Proteomes" id="UP000559256"/>
    </source>
</evidence>
<dbReference type="Proteomes" id="UP000559256">
    <property type="component" value="Unassembled WGS sequence"/>
</dbReference>
<organism evidence="3 4">
    <name type="scientific">Tetrapyrgos nigripes</name>
    <dbReference type="NCBI Taxonomy" id="182062"/>
    <lineage>
        <taxon>Eukaryota</taxon>
        <taxon>Fungi</taxon>
        <taxon>Dikarya</taxon>
        <taxon>Basidiomycota</taxon>
        <taxon>Agaricomycotina</taxon>
        <taxon>Agaricomycetes</taxon>
        <taxon>Agaricomycetidae</taxon>
        <taxon>Agaricales</taxon>
        <taxon>Marasmiineae</taxon>
        <taxon>Marasmiaceae</taxon>
        <taxon>Tetrapyrgos</taxon>
    </lineage>
</organism>
<keyword evidence="4" id="KW-1185">Reference proteome</keyword>